<organism evidence="4 5">
    <name type="scientific">Rheinheimera tilapiae</name>
    <dbReference type="NCBI Taxonomy" id="875043"/>
    <lineage>
        <taxon>Bacteria</taxon>
        <taxon>Pseudomonadati</taxon>
        <taxon>Pseudomonadota</taxon>
        <taxon>Gammaproteobacteria</taxon>
        <taxon>Chromatiales</taxon>
        <taxon>Chromatiaceae</taxon>
        <taxon>Rheinheimera</taxon>
    </lineage>
</organism>
<dbReference type="CDD" id="cd12797">
    <property type="entry name" value="M23_peptidase"/>
    <property type="match status" value="1"/>
</dbReference>
<feature type="domain" description="M23ase beta-sheet core" evidence="3">
    <location>
        <begin position="201"/>
        <end position="295"/>
    </location>
</feature>
<dbReference type="RefSeq" id="WP_377240721.1">
    <property type="nucleotide sequence ID" value="NZ_JBHLXP010000001.1"/>
</dbReference>
<dbReference type="InterPro" id="IPR016047">
    <property type="entry name" value="M23ase_b-sheet_dom"/>
</dbReference>
<dbReference type="Proteomes" id="UP001589813">
    <property type="component" value="Unassembled WGS sequence"/>
</dbReference>
<keyword evidence="1" id="KW-0175">Coiled coil</keyword>
<sequence length="318" mass="34176">MSLTVFPDDRHHSGRFGTTASQRLVSAALLFCIAVGAGVALGRIWTDPTTYPLNPLPGATGENAEVLAIRQQAEHQIAALTAKVASLQAQVNRLNMVGERLIDAADLSAEQFNLRQPPPMGGPAQTTSTQGLFEVTDMLQQMSELEQDLVYEQSRFSLLESLDLNHHIGLNSQLSGRPVLAGYLSSAFGVRTDPFTGEPAIHQGVDFAGEEGSAIVATAGGIVTWAGERFGYGRMVEIEHAGGYRTRYAHAKAVNVQIGQLVDKGQQVATLGNTGRSTGPHVHYEVLRNGKQINPQAFIGPLNNRLYGSARTALRSQH</sequence>
<evidence type="ECO:0000256" key="1">
    <source>
        <dbReference type="SAM" id="Coils"/>
    </source>
</evidence>
<gene>
    <name evidence="4" type="ORF">ACFFJP_03900</name>
</gene>
<protein>
    <submittedName>
        <fullName evidence="4">M23 family metallopeptidase</fullName>
        <ecNumber evidence="4">3.4.24.-</ecNumber>
    </submittedName>
</protein>
<dbReference type="PANTHER" id="PTHR21666">
    <property type="entry name" value="PEPTIDASE-RELATED"/>
    <property type="match status" value="1"/>
</dbReference>
<evidence type="ECO:0000313" key="4">
    <source>
        <dbReference type="EMBL" id="MFC0047434.1"/>
    </source>
</evidence>
<evidence type="ECO:0000313" key="5">
    <source>
        <dbReference type="Proteomes" id="UP001589813"/>
    </source>
</evidence>
<keyword evidence="2" id="KW-0812">Transmembrane</keyword>
<keyword evidence="4" id="KW-0378">Hydrolase</keyword>
<keyword evidence="2" id="KW-1133">Transmembrane helix</keyword>
<feature type="transmembrane region" description="Helical" evidence="2">
    <location>
        <begin position="24"/>
        <end position="45"/>
    </location>
</feature>
<comment type="caution">
    <text evidence="4">The sequence shown here is derived from an EMBL/GenBank/DDBJ whole genome shotgun (WGS) entry which is preliminary data.</text>
</comment>
<feature type="coiled-coil region" evidence="1">
    <location>
        <begin position="70"/>
        <end position="97"/>
    </location>
</feature>
<dbReference type="EMBL" id="JBHLXP010000001">
    <property type="protein sequence ID" value="MFC0047434.1"/>
    <property type="molecule type" value="Genomic_DNA"/>
</dbReference>
<proteinExistence type="predicted"/>
<name>A0ABV6B993_9GAMM</name>
<dbReference type="PANTHER" id="PTHR21666:SF291">
    <property type="entry name" value="STAGE II SPORULATION PROTEIN Q"/>
    <property type="match status" value="1"/>
</dbReference>
<dbReference type="GO" id="GO:0016787">
    <property type="term" value="F:hydrolase activity"/>
    <property type="evidence" value="ECO:0007669"/>
    <property type="project" value="UniProtKB-KW"/>
</dbReference>
<dbReference type="InterPro" id="IPR050570">
    <property type="entry name" value="Cell_wall_metabolism_enzyme"/>
</dbReference>
<keyword evidence="5" id="KW-1185">Reference proteome</keyword>
<dbReference type="InterPro" id="IPR011055">
    <property type="entry name" value="Dup_hybrid_motif"/>
</dbReference>
<keyword evidence="2" id="KW-0472">Membrane</keyword>
<dbReference type="SUPFAM" id="SSF51261">
    <property type="entry name" value="Duplicated hybrid motif"/>
    <property type="match status" value="1"/>
</dbReference>
<accession>A0ABV6B993</accession>
<dbReference type="Pfam" id="PF01551">
    <property type="entry name" value="Peptidase_M23"/>
    <property type="match status" value="1"/>
</dbReference>
<reference evidence="4 5" key="1">
    <citation type="submission" date="2024-09" db="EMBL/GenBank/DDBJ databases">
        <authorList>
            <person name="Sun Q."/>
            <person name="Mori K."/>
        </authorList>
    </citation>
    <scope>NUCLEOTIDE SEQUENCE [LARGE SCALE GENOMIC DNA]</scope>
    <source>
        <strain evidence="4 5">KCTC 23315</strain>
    </source>
</reference>
<evidence type="ECO:0000256" key="2">
    <source>
        <dbReference type="SAM" id="Phobius"/>
    </source>
</evidence>
<evidence type="ECO:0000259" key="3">
    <source>
        <dbReference type="Pfam" id="PF01551"/>
    </source>
</evidence>
<dbReference type="EC" id="3.4.24.-" evidence="4"/>
<dbReference type="Gene3D" id="2.70.70.10">
    <property type="entry name" value="Glucose Permease (Domain IIA)"/>
    <property type="match status" value="1"/>
</dbReference>